<keyword evidence="4 8" id="KW-1003">Cell membrane</keyword>
<keyword evidence="3 8" id="KW-0813">Transport</keyword>
<feature type="transmembrane region" description="Helical" evidence="8">
    <location>
        <begin position="461"/>
        <end position="490"/>
    </location>
</feature>
<feature type="transmembrane region" description="Helical" evidence="8">
    <location>
        <begin position="380"/>
        <end position="401"/>
    </location>
</feature>
<dbReference type="GO" id="GO:0015920">
    <property type="term" value="P:lipopolysaccharide transport"/>
    <property type="evidence" value="ECO:0007669"/>
    <property type="project" value="TreeGrafter"/>
</dbReference>
<dbReference type="InterPro" id="IPR047817">
    <property type="entry name" value="ABC2_TM_bact-type"/>
</dbReference>
<keyword evidence="5 8" id="KW-0812">Transmembrane</keyword>
<gene>
    <name evidence="10" type="ORF">AVDCRST_MAG26-376</name>
</gene>
<evidence type="ECO:0000313" key="10">
    <source>
        <dbReference type="EMBL" id="CAA9217390.1"/>
    </source>
</evidence>
<feature type="domain" description="ABC transmembrane type-2" evidence="9">
    <location>
        <begin position="350"/>
        <end position="584"/>
    </location>
</feature>
<feature type="transmembrane region" description="Helical" evidence="8">
    <location>
        <begin position="293"/>
        <end position="313"/>
    </location>
</feature>
<protein>
    <recommendedName>
        <fullName evidence="8">Transport permease protein</fullName>
    </recommendedName>
</protein>
<feature type="transmembrane region" description="Helical" evidence="8">
    <location>
        <begin position="497"/>
        <end position="515"/>
    </location>
</feature>
<dbReference type="GO" id="GO:0140359">
    <property type="term" value="F:ABC-type transporter activity"/>
    <property type="evidence" value="ECO:0007669"/>
    <property type="project" value="InterPro"/>
</dbReference>
<comment type="subcellular location">
    <subcellularLocation>
        <location evidence="1 8">Cell membrane</location>
        <topology evidence="1 8">Multi-pass membrane protein</topology>
    </subcellularLocation>
</comment>
<dbReference type="PANTHER" id="PTHR30413:SF10">
    <property type="entry name" value="CAPSULE POLYSACCHARIDE EXPORT INNER-MEMBRANE PROTEIN CTRC"/>
    <property type="match status" value="1"/>
</dbReference>
<feature type="transmembrane region" description="Helical" evidence="8">
    <location>
        <begin position="562"/>
        <end position="581"/>
    </location>
</feature>
<evidence type="ECO:0000256" key="5">
    <source>
        <dbReference type="ARBA" id="ARBA00022692"/>
    </source>
</evidence>
<dbReference type="EMBL" id="CADCTK010000091">
    <property type="protein sequence ID" value="CAA9217390.1"/>
    <property type="molecule type" value="Genomic_DNA"/>
</dbReference>
<dbReference type="AlphaFoldDB" id="A0A6J4HB76"/>
<evidence type="ECO:0000256" key="1">
    <source>
        <dbReference type="ARBA" id="ARBA00004651"/>
    </source>
</evidence>
<evidence type="ECO:0000256" key="4">
    <source>
        <dbReference type="ARBA" id="ARBA00022475"/>
    </source>
</evidence>
<feature type="transmembrane region" description="Helical" evidence="8">
    <location>
        <begin position="422"/>
        <end position="449"/>
    </location>
</feature>
<dbReference type="PROSITE" id="PS51012">
    <property type="entry name" value="ABC_TM2"/>
    <property type="match status" value="1"/>
</dbReference>
<organism evidence="10">
    <name type="scientific">uncultured Chloroflexia bacterium</name>
    <dbReference type="NCBI Taxonomy" id="1672391"/>
    <lineage>
        <taxon>Bacteria</taxon>
        <taxon>Bacillati</taxon>
        <taxon>Chloroflexota</taxon>
        <taxon>Chloroflexia</taxon>
        <taxon>environmental samples</taxon>
    </lineage>
</organism>
<dbReference type="PANTHER" id="PTHR30413">
    <property type="entry name" value="INNER MEMBRANE TRANSPORT PERMEASE"/>
    <property type="match status" value="1"/>
</dbReference>
<evidence type="ECO:0000256" key="7">
    <source>
        <dbReference type="ARBA" id="ARBA00023136"/>
    </source>
</evidence>
<sequence>MARVAATGWVSGQVAPARLRLLHLLFMLFAALAAVAIAAPSVLTQRTLYAAQATVRWDTSRFPALAPSGAAGHELVDMQKQLGEILRDRYEGLGSRIRGLEYRVAGTDSIVAIAFTPSVSESVALADEAAAGLAQRIYASAGAPLLREILGHQLQASLEGHPPLSDEDVFMRRLILTSALHGGVAPSRGEFGMADLDTTQQAAVIRALEVQYDLTALDWRTADRQITTAGSEAEREDARVRRKGAQDALLAEKLALDYLYNTYGGAVREITAPGPAFVAAAATGADAIPAYRALKLAIAAAVGLLGGFFTVLLDRSVGIAAKLQELWAYRELIRNMVRRDLKARYKNSLLGYFWSLLNPLMTMLIFWLVFGVLLQTGIPMFPVFLIVALLPWNFAVTAVSGGMRSILDNAHLVKKVYFPREILPLTVVLANLVNYVLALPVMFLVMAAVQLSVLGHLQFSLTFAFLPVILAIQVIFLVGVSLLLSTVAIFFRDTTHIIDILIQLWIFLTPVFYSLEAVTRGNLLAAQVVRWLNPMASLVDFYRDILYGQATNPVPGLPALDGVFRTLLTALVILAIGAYVFHRNSSRFGEEL</sequence>
<name>A0A6J4HB76_9CHLR</name>
<dbReference type="InterPro" id="IPR013525">
    <property type="entry name" value="ABC2_TM"/>
</dbReference>
<keyword evidence="7 8" id="KW-0472">Membrane</keyword>
<evidence type="ECO:0000256" key="8">
    <source>
        <dbReference type="RuleBase" id="RU361157"/>
    </source>
</evidence>
<evidence type="ECO:0000259" key="9">
    <source>
        <dbReference type="PROSITE" id="PS51012"/>
    </source>
</evidence>
<dbReference type="GO" id="GO:0005886">
    <property type="term" value="C:plasma membrane"/>
    <property type="evidence" value="ECO:0007669"/>
    <property type="project" value="UniProtKB-SubCell"/>
</dbReference>
<evidence type="ECO:0000256" key="6">
    <source>
        <dbReference type="ARBA" id="ARBA00022989"/>
    </source>
</evidence>
<dbReference type="Pfam" id="PF01061">
    <property type="entry name" value="ABC2_membrane"/>
    <property type="match status" value="1"/>
</dbReference>
<accession>A0A6J4HB76</accession>
<feature type="transmembrane region" description="Helical" evidence="8">
    <location>
        <begin position="349"/>
        <end position="374"/>
    </location>
</feature>
<evidence type="ECO:0000256" key="2">
    <source>
        <dbReference type="ARBA" id="ARBA00007783"/>
    </source>
</evidence>
<evidence type="ECO:0000256" key="3">
    <source>
        <dbReference type="ARBA" id="ARBA00022448"/>
    </source>
</evidence>
<comment type="similarity">
    <text evidence="2 8">Belongs to the ABC-2 integral membrane protein family.</text>
</comment>
<proteinExistence type="inferred from homology"/>
<keyword evidence="6 8" id="KW-1133">Transmembrane helix</keyword>
<reference evidence="10" key="1">
    <citation type="submission" date="2020-02" db="EMBL/GenBank/DDBJ databases">
        <authorList>
            <person name="Meier V. D."/>
        </authorList>
    </citation>
    <scope>NUCLEOTIDE SEQUENCE</scope>
    <source>
        <strain evidence="10">AVDCRST_MAG26</strain>
    </source>
</reference>